<dbReference type="InterPro" id="IPR027417">
    <property type="entry name" value="P-loop_NTPase"/>
</dbReference>
<dbReference type="Pfam" id="PF07724">
    <property type="entry name" value="AAA_2"/>
    <property type="match status" value="1"/>
</dbReference>
<dbReference type="STRING" id="1802389.A3C17_03745"/>
<feature type="transmembrane region" description="Helical" evidence="5">
    <location>
        <begin position="102"/>
        <end position="120"/>
    </location>
</feature>
<evidence type="ECO:0008006" key="10">
    <source>
        <dbReference type="Google" id="ProtNLM"/>
    </source>
</evidence>
<evidence type="ECO:0000256" key="4">
    <source>
        <dbReference type="ARBA" id="ARBA00023186"/>
    </source>
</evidence>
<keyword evidence="2" id="KW-0547">Nucleotide-binding</keyword>
<dbReference type="GO" id="GO:0005737">
    <property type="term" value="C:cytoplasm"/>
    <property type="evidence" value="ECO:0007669"/>
    <property type="project" value="TreeGrafter"/>
</dbReference>
<dbReference type="Pfam" id="PF00004">
    <property type="entry name" value="AAA"/>
    <property type="match status" value="1"/>
</dbReference>
<dbReference type="Gene3D" id="1.10.1780.10">
    <property type="entry name" value="Clp, N-terminal domain"/>
    <property type="match status" value="1"/>
</dbReference>
<sequence length="910" mass="99693">MTDDAKRPPTETELISLMPIVAASLEHPFDFGAQFDDTFYVWDRRLDGASIRLERISRQLEKALSILFVAATVLIFVWFFANAILFYPQDTLFSEDFWTQPSFAQLPFWVGAALLLLLIYRRARSKRAPKETGHYIKQTVAPTQTTWDAAAQMGRGKWMSIADRCAPDTLIALEDASKLAANFKHASIGVLHVFAGSLGQNSVGHVFARLGITFDNVKDALGRKMHEQLSVASGFAESVDPTGQQVILGAMLHALLHGRTVVSPVDLFVSAYRSSAFLQELFYEVGVEDEAMEGVLGWLQTREILRARWQEFRKAGGLKPKKNMNRAMTAVATPMLDRVSEDMTSMAARGGISMLIGRDTEMERVLRVFEGGGRSVVLVGPSGVGKQAIVNGVAELMVKEQVPDMLKDRRLVSIDVGRLVAGATPAEAEERLLLALSEVARSRNIALAIPNIDDMVGISTGGGQSLDLSSLLATEMEKGYFVAIATATPQAYRSAIEGTSLGNALTKVDIDEPGKADAIQVLAGSVGTAEAQHQVVFSYAALEACVDLTARYVHDQYLPEKALRVLDEVALYTKQQKGVGALVGREEVAHVVSGIAKVPLTAVTTDEKEKLLNLEDRLHERMIGQDEAVRMVASALRRARAELRSGKRPIANFLFMGPTGVGKTELAKTIAESYFGSEDAMIRLDMSEYQDAGSIHRMLGVPGSGQGGVFTEAVRQSPFGLVLLDELEKAHADILNLFLQVFDDGRLTDAIGRTIDFTQTIIVATSNVGAQFIQDEIRKGTSIERIKTHLIEEELSKEYRPEFLNRFDGIVVFKPLSPEDVTAIAKLMLGRVIATMEEKGIVFSVTDAALKELAVAGYDPQFGARPLRRVIQERVEDPLATLLLEERAKRRDTIVLDAGGEMRVEAAKEL</sequence>
<dbReference type="InterPro" id="IPR019489">
    <property type="entry name" value="Clp_ATPase_C"/>
</dbReference>
<dbReference type="PRINTS" id="PR00300">
    <property type="entry name" value="CLPPROTEASEA"/>
</dbReference>
<keyword evidence="3" id="KW-0067">ATP-binding</keyword>
<gene>
    <name evidence="8" type="ORF">A3C17_03745</name>
</gene>
<keyword evidence="5" id="KW-0472">Membrane</keyword>
<dbReference type="Pfam" id="PF02861">
    <property type="entry name" value="Clp_N"/>
    <property type="match status" value="1"/>
</dbReference>
<evidence type="ECO:0000256" key="3">
    <source>
        <dbReference type="ARBA" id="ARBA00022840"/>
    </source>
</evidence>
<evidence type="ECO:0000313" key="8">
    <source>
        <dbReference type="EMBL" id="OGL71236.1"/>
    </source>
</evidence>
<dbReference type="SMART" id="SM01086">
    <property type="entry name" value="ClpB_D2-small"/>
    <property type="match status" value="1"/>
</dbReference>
<dbReference type="Gene3D" id="1.10.8.60">
    <property type="match status" value="2"/>
</dbReference>
<dbReference type="GO" id="GO:0005524">
    <property type="term" value="F:ATP binding"/>
    <property type="evidence" value="ECO:0007669"/>
    <property type="project" value="UniProtKB-KW"/>
</dbReference>
<dbReference type="SMART" id="SM00382">
    <property type="entry name" value="AAA"/>
    <property type="match status" value="2"/>
</dbReference>
<dbReference type="PANTHER" id="PTHR11638">
    <property type="entry name" value="ATP-DEPENDENT CLP PROTEASE"/>
    <property type="match status" value="1"/>
</dbReference>
<dbReference type="AlphaFoldDB" id="A0A1F7TZ72"/>
<dbReference type="FunFam" id="3.40.50.300:FF:000025">
    <property type="entry name" value="ATP-dependent Clp protease subunit"/>
    <property type="match status" value="1"/>
</dbReference>
<dbReference type="Pfam" id="PF10431">
    <property type="entry name" value="ClpB_D2-small"/>
    <property type="match status" value="1"/>
</dbReference>
<keyword evidence="4" id="KW-0143">Chaperone</keyword>
<dbReference type="EMBL" id="MGDX01000016">
    <property type="protein sequence ID" value="OGL71236.1"/>
    <property type="molecule type" value="Genomic_DNA"/>
</dbReference>
<dbReference type="Gene3D" id="3.40.50.300">
    <property type="entry name" value="P-loop containing nucleotide triphosphate hydrolases"/>
    <property type="match status" value="2"/>
</dbReference>
<evidence type="ECO:0000259" key="6">
    <source>
        <dbReference type="SMART" id="SM00382"/>
    </source>
</evidence>
<dbReference type="Proteomes" id="UP000177097">
    <property type="component" value="Unassembled WGS sequence"/>
</dbReference>
<dbReference type="GO" id="GO:0034605">
    <property type="term" value="P:cellular response to heat"/>
    <property type="evidence" value="ECO:0007669"/>
    <property type="project" value="TreeGrafter"/>
</dbReference>
<dbReference type="InterPro" id="IPR036628">
    <property type="entry name" value="Clp_N_dom_sf"/>
</dbReference>
<keyword evidence="1" id="KW-0677">Repeat</keyword>
<dbReference type="GO" id="GO:0016887">
    <property type="term" value="F:ATP hydrolysis activity"/>
    <property type="evidence" value="ECO:0007669"/>
    <property type="project" value="InterPro"/>
</dbReference>
<accession>A0A1F7TZ72</accession>
<feature type="domain" description="AAA+ ATPase" evidence="6">
    <location>
        <begin position="372"/>
        <end position="514"/>
    </location>
</feature>
<organism evidence="8 9">
    <name type="scientific">Candidatus Uhrbacteria bacterium RIFCSPHIGHO2_02_FULL_53_13</name>
    <dbReference type="NCBI Taxonomy" id="1802389"/>
    <lineage>
        <taxon>Bacteria</taxon>
        <taxon>Candidatus Uhriibacteriota</taxon>
    </lineage>
</organism>
<dbReference type="InterPro" id="IPR003593">
    <property type="entry name" value="AAA+_ATPase"/>
</dbReference>
<dbReference type="InterPro" id="IPR004176">
    <property type="entry name" value="Clp_R_N"/>
</dbReference>
<evidence type="ECO:0000313" key="9">
    <source>
        <dbReference type="Proteomes" id="UP000177097"/>
    </source>
</evidence>
<dbReference type="Pfam" id="PF17871">
    <property type="entry name" value="AAA_lid_9"/>
    <property type="match status" value="1"/>
</dbReference>
<dbReference type="InterPro" id="IPR003959">
    <property type="entry name" value="ATPase_AAA_core"/>
</dbReference>
<feature type="transmembrane region" description="Helical" evidence="5">
    <location>
        <begin position="63"/>
        <end position="87"/>
    </location>
</feature>
<evidence type="ECO:0000256" key="2">
    <source>
        <dbReference type="ARBA" id="ARBA00022741"/>
    </source>
</evidence>
<protein>
    <recommendedName>
        <fullName evidence="10">Clp R domain-containing protein</fullName>
    </recommendedName>
</protein>
<proteinExistence type="predicted"/>
<keyword evidence="5" id="KW-1133">Transmembrane helix</keyword>
<feature type="domain" description="Clp ATPase C-terminal" evidence="7">
    <location>
        <begin position="816"/>
        <end position="904"/>
    </location>
</feature>
<name>A0A1F7TZ72_9BACT</name>
<evidence type="ECO:0000256" key="5">
    <source>
        <dbReference type="SAM" id="Phobius"/>
    </source>
</evidence>
<evidence type="ECO:0000256" key="1">
    <source>
        <dbReference type="ARBA" id="ARBA00022737"/>
    </source>
</evidence>
<dbReference type="InterPro" id="IPR001270">
    <property type="entry name" value="ClpA/B"/>
</dbReference>
<dbReference type="SUPFAM" id="SSF81923">
    <property type="entry name" value="Double Clp-N motif"/>
    <property type="match status" value="1"/>
</dbReference>
<evidence type="ECO:0000259" key="7">
    <source>
        <dbReference type="SMART" id="SM01086"/>
    </source>
</evidence>
<reference evidence="8 9" key="1">
    <citation type="journal article" date="2016" name="Nat. Commun.">
        <title>Thousands of microbial genomes shed light on interconnected biogeochemical processes in an aquifer system.</title>
        <authorList>
            <person name="Anantharaman K."/>
            <person name="Brown C.T."/>
            <person name="Hug L.A."/>
            <person name="Sharon I."/>
            <person name="Castelle C.J."/>
            <person name="Probst A.J."/>
            <person name="Thomas B.C."/>
            <person name="Singh A."/>
            <person name="Wilkins M.J."/>
            <person name="Karaoz U."/>
            <person name="Brodie E.L."/>
            <person name="Williams K.H."/>
            <person name="Hubbard S.S."/>
            <person name="Banfield J.F."/>
        </authorList>
    </citation>
    <scope>NUCLEOTIDE SEQUENCE [LARGE SCALE GENOMIC DNA]</scope>
</reference>
<dbReference type="PANTHER" id="PTHR11638:SF18">
    <property type="entry name" value="HEAT SHOCK PROTEIN 104"/>
    <property type="match status" value="1"/>
</dbReference>
<feature type="domain" description="AAA+ ATPase" evidence="6">
    <location>
        <begin position="649"/>
        <end position="792"/>
    </location>
</feature>
<comment type="caution">
    <text evidence="8">The sequence shown here is derived from an EMBL/GenBank/DDBJ whole genome shotgun (WGS) entry which is preliminary data.</text>
</comment>
<dbReference type="CDD" id="cd19499">
    <property type="entry name" value="RecA-like_ClpB_Hsp104-like"/>
    <property type="match status" value="1"/>
</dbReference>
<keyword evidence="5" id="KW-0812">Transmembrane</keyword>
<dbReference type="InterPro" id="IPR041546">
    <property type="entry name" value="ClpA/ClpB_AAA_lid"/>
</dbReference>
<dbReference type="SUPFAM" id="SSF52540">
    <property type="entry name" value="P-loop containing nucleoside triphosphate hydrolases"/>
    <property type="match status" value="2"/>
</dbReference>
<dbReference type="InterPro" id="IPR050130">
    <property type="entry name" value="ClpA_ClpB"/>
</dbReference>